<dbReference type="Proteomes" id="UP001165289">
    <property type="component" value="Unassembled WGS sequence"/>
</dbReference>
<feature type="compositionally biased region" description="Polar residues" evidence="1">
    <location>
        <begin position="241"/>
        <end position="254"/>
    </location>
</feature>
<accession>A0AAV7JWZ9</accession>
<name>A0AAV7JWZ9_9METZ</name>
<evidence type="ECO:0000313" key="2">
    <source>
        <dbReference type="EMBL" id="KAI6653429.1"/>
    </source>
</evidence>
<keyword evidence="3" id="KW-1185">Reference proteome</keyword>
<gene>
    <name evidence="2" type="ORF">LOD99_3648</name>
</gene>
<dbReference type="AlphaFoldDB" id="A0AAV7JWZ9"/>
<sequence length="324" mass="37651">MSGEVPRLEFNFSQTDYDREESISPYDLKTVSANNEKWLVDEASASPSPDFTIAETIEVVATENPENLISEKSLLTDRLSILAPEPLLPTKYHPLCFCYRHPDDYDHHQPRVYTNGIPNDEDVVIYSEVEGDVTWAELKAARPDTPNLHKLFPLLQWWQHNEEEEAYQKGLLEKEKKISKVIEDIRKATANEKLRLDRLFPLPNVTPKQICTPKPKSPSLKRNEHINKVNTPYKTADAQRNRPTLKQTKQNTSTLERRGQKDKVKALNKVVSLSDHSLREKKAKTFMPFCTPEEHIFYEIYGCTKKEMQERRDQEKRMKAGVRF</sequence>
<reference evidence="2 3" key="1">
    <citation type="journal article" date="2023" name="BMC Biol.">
        <title>The compact genome of the sponge Oopsacas minuta (Hexactinellida) is lacking key metazoan core genes.</title>
        <authorList>
            <person name="Santini S."/>
            <person name="Schenkelaars Q."/>
            <person name="Jourda C."/>
            <person name="Duchesne M."/>
            <person name="Belahbib H."/>
            <person name="Rocher C."/>
            <person name="Selva M."/>
            <person name="Riesgo A."/>
            <person name="Vervoort M."/>
            <person name="Leys S.P."/>
            <person name="Kodjabachian L."/>
            <person name="Le Bivic A."/>
            <person name="Borchiellini C."/>
            <person name="Claverie J.M."/>
            <person name="Renard E."/>
        </authorList>
    </citation>
    <scope>NUCLEOTIDE SEQUENCE [LARGE SCALE GENOMIC DNA]</scope>
    <source>
        <strain evidence="2">SPO-2</strain>
    </source>
</reference>
<protein>
    <submittedName>
        <fullName evidence="2">Uncharacterized protein</fullName>
    </submittedName>
</protein>
<evidence type="ECO:0000256" key="1">
    <source>
        <dbReference type="SAM" id="MobiDB-lite"/>
    </source>
</evidence>
<proteinExistence type="predicted"/>
<feature type="region of interest" description="Disordered" evidence="1">
    <location>
        <begin position="235"/>
        <end position="262"/>
    </location>
</feature>
<comment type="caution">
    <text evidence="2">The sequence shown here is derived from an EMBL/GenBank/DDBJ whole genome shotgun (WGS) entry which is preliminary data.</text>
</comment>
<evidence type="ECO:0000313" key="3">
    <source>
        <dbReference type="Proteomes" id="UP001165289"/>
    </source>
</evidence>
<organism evidence="2 3">
    <name type="scientific">Oopsacas minuta</name>
    <dbReference type="NCBI Taxonomy" id="111878"/>
    <lineage>
        <taxon>Eukaryota</taxon>
        <taxon>Metazoa</taxon>
        <taxon>Porifera</taxon>
        <taxon>Hexactinellida</taxon>
        <taxon>Hexasterophora</taxon>
        <taxon>Lyssacinosida</taxon>
        <taxon>Leucopsacidae</taxon>
        <taxon>Oopsacas</taxon>
    </lineage>
</organism>
<dbReference type="EMBL" id="JAKMXF010000277">
    <property type="protein sequence ID" value="KAI6653429.1"/>
    <property type="molecule type" value="Genomic_DNA"/>
</dbReference>